<reference evidence="10" key="1">
    <citation type="submission" date="2020-11" db="EMBL/GenBank/DDBJ databases">
        <authorList>
            <person name="Tran Van P."/>
        </authorList>
    </citation>
    <scope>NUCLEOTIDE SEQUENCE</scope>
</reference>
<dbReference type="Pfam" id="PF00005">
    <property type="entry name" value="ABC_tran"/>
    <property type="match status" value="2"/>
</dbReference>
<evidence type="ECO:0000256" key="2">
    <source>
        <dbReference type="ARBA" id="ARBA00008869"/>
    </source>
</evidence>
<keyword evidence="5" id="KW-0677">Repeat</keyword>
<sequence>MPSGKMETDDIFLGILREVWNVLVVIFFMIPTVILVLRIITEKQSGVKEAMKMMGLTTWMHWTAWFVVPLILFLIAIGLLMLLFVIPVPYLVPLSRLYEIKTLEIAGVRAVMYNSNMFLIFLFFLCYALTCITIAFLVSTLFSDVILGGICCVLIVIITWIPYQMYGKTMGYVAKVVCSLLLSNVSVCFGLETILFFEKTGTGVEFSNIFDSPDNDVLPFTLILGCLFLNALMYLLIGLYIDAVYPGPYGIPLSCCFCISPNYWCGESTKHVAAGAEARQSKTTLNLFEEEPKHFRAGIQIQKLRKEFGKVVAVRDVSLNCYEEQITILLGHNGAGKTVTISMLTGLLPPTSGTAYINGYDIRTDIVSVRSSLGLCPQHDVLIEQLTVGEHLYFYSRLKGLGNEEIEQDTTRLLDSVGLKDKRDAVPSSLSGGMKRKLCILISFCGGSKIVIMDEPTAAVDPGSRRAIWELILNERGGRTILITTHFMDEADYLGDRIAVLAYGEVQCCGSSLFLKKILEVGYELVIEKEKEASTSKITKFVQKAIEGAFLQQDIGVDLIYVLPSHNTSKFPTLFHGLESNRRSLGIVGFGATSPNLQQVFIRVGEIADEKKGGKEQKDEEVAMDSIQKLAKFNEYLETTRTSCCFEFLQHLWSQLVKNCMYIWRNWILMALVIFLPAGYMLIQMFFLQAQPFWYASFSRTFTLADYRGPITTVAYASPPATVSEVAKAFKQLSEEDGSTIREVPDGTSVDIVFAGKAVEDPYEYNYKYIIGADFQGNPIIRVSTSNKTQDPDVIGYFGGFATHSTPLSIQEVHSAILASEVGNEKCRFRTTNKPLPQNAMEYIQDNLGTKKSDTVKGQILHLMVPVLGIALSISFTGLSMGLLSERLSKAKHLQIVSGLRIWVYWLGVFIVQYFVYLVTIALVIVAFHAHGGYEQMMRLSGKIFVILATEGFVVLPYMYFLTLLFNSVEIGFIVIFVILLLTATVQPMLIMMTVQLLLKPILDEEVLEPLQEIIYVVFYLVTPQYAMIKSMENLALNDGLNHVCPKLFDSINELLLNQLKMKHVLPNQRALSRDDWCRLFTCSAFEDCYNKTQVCCPPGGKYFTNYFAFPTPGIGGPLFFMVLFAGFYWTLLFLTEFRLFSCVYCRSECWGKAEEYPDTSNEEADVAAERARVLRGGIDGQKRSLSAGRTEVGSKSVQDELTMILEEDVRDGGGIGFSRGRSSMSETEVKFMPDVEDDDVAAERWRIVRGGIDQLTAEGDLLIIKNATKVFPCANRKSVDHICVGIRVGECFGLLGTNGAGKTTTMDMIAGYERLTDGEIYINGNPVSPMCTKALENISYCPQSGGFMGDLTPTEAFTLFARIRAIPERSINELVEILQGIFMLKDHMQKPMNTLSGGTRQKVICAVALIGLPIIVMLDEPTTGIDAVSRKMIWNAISKTRESGRLILLTSHNMEESEALCTRLVIMVKGRFRCIGSVQRLRNKFGSVFRLEVKVKKSVPSQEDPYAENGAKLEAFISKSFPGAQLKSFRQGLFRYEIPSHDLPWSKAFNVLESNKHKAGIAYYSLGQPTLEEKQLTKAYRCEWTGYADGNGNDCSQRQSQQCLRRRERALPEHRLKRVQEHCHGEDHNDVNQRLERQQKRIRCSTHIRFTAETDEEPTEMMADARSESLLWEQTKPVQEFVLTLHTVGGS</sequence>
<dbReference type="SUPFAM" id="SSF52540">
    <property type="entry name" value="P-loop containing nucleoside triphosphate hydrolases"/>
    <property type="match status" value="2"/>
</dbReference>
<dbReference type="GO" id="GO:0005319">
    <property type="term" value="F:lipid transporter activity"/>
    <property type="evidence" value="ECO:0007669"/>
    <property type="project" value="TreeGrafter"/>
</dbReference>
<keyword evidence="9" id="KW-0472">Membrane</keyword>
<dbReference type="GO" id="GO:0016887">
    <property type="term" value="F:ATP hydrolysis activity"/>
    <property type="evidence" value="ECO:0007669"/>
    <property type="project" value="InterPro"/>
</dbReference>
<dbReference type="InterPro" id="IPR013525">
    <property type="entry name" value="ABC2_TM"/>
</dbReference>
<dbReference type="GO" id="GO:0140359">
    <property type="term" value="F:ABC-type transporter activity"/>
    <property type="evidence" value="ECO:0007669"/>
    <property type="project" value="InterPro"/>
</dbReference>
<evidence type="ECO:0000313" key="10">
    <source>
        <dbReference type="EMBL" id="CAD7227504.1"/>
    </source>
</evidence>
<dbReference type="GO" id="GO:0016020">
    <property type="term" value="C:membrane"/>
    <property type="evidence" value="ECO:0007669"/>
    <property type="project" value="UniProtKB-SubCell"/>
</dbReference>
<dbReference type="InterPro" id="IPR017871">
    <property type="entry name" value="ABC_transporter-like_CS"/>
</dbReference>
<name>A0A7R8WEL4_9CRUS</name>
<gene>
    <name evidence="10" type="ORF">CTOB1V02_LOCUS5410</name>
</gene>
<dbReference type="CDD" id="cd03263">
    <property type="entry name" value="ABC_subfamily_A"/>
    <property type="match status" value="2"/>
</dbReference>
<dbReference type="Pfam" id="PF12698">
    <property type="entry name" value="ABC2_membrane_3"/>
    <property type="match status" value="2"/>
</dbReference>
<comment type="similarity">
    <text evidence="2">Belongs to the ABC transporter superfamily. ABCA family.</text>
</comment>
<evidence type="ECO:0000256" key="6">
    <source>
        <dbReference type="ARBA" id="ARBA00022741"/>
    </source>
</evidence>
<accession>A0A7R8WEL4</accession>
<dbReference type="FunFam" id="3.40.50.300:FF:000335">
    <property type="entry name" value="ATP binding cassette subfamily A member 5"/>
    <property type="match status" value="1"/>
</dbReference>
<dbReference type="InterPro" id="IPR056264">
    <property type="entry name" value="R2_ABCA1-4-like"/>
</dbReference>
<proteinExistence type="inferred from homology"/>
<dbReference type="InterPro" id="IPR003439">
    <property type="entry name" value="ABC_transporter-like_ATP-bd"/>
</dbReference>
<keyword evidence="6" id="KW-0547">Nucleotide-binding</keyword>
<evidence type="ECO:0000256" key="5">
    <source>
        <dbReference type="ARBA" id="ARBA00022737"/>
    </source>
</evidence>
<dbReference type="Pfam" id="PF23321">
    <property type="entry name" value="R1_ABCA1"/>
    <property type="match status" value="1"/>
</dbReference>
<dbReference type="Gene3D" id="3.40.50.300">
    <property type="entry name" value="P-loop containing nucleotide triphosphate hydrolases"/>
    <property type="match status" value="2"/>
</dbReference>
<dbReference type="PANTHER" id="PTHR19229">
    <property type="entry name" value="ATP-BINDING CASSETTE TRANSPORTER SUBFAMILY A ABCA"/>
    <property type="match status" value="1"/>
</dbReference>
<evidence type="ECO:0000256" key="4">
    <source>
        <dbReference type="ARBA" id="ARBA00022692"/>
    </source>
</evidence>
<organism evidence="10">
    <name type="scientific">Cyprideis torosa</name>
    <dbReference type="NCBI Taxonomy" id="163714"/>
    <lineage>
        <taxon>Eukaryota</taxon>
        <taxon>Metazoa</taxon>
        <taxon>Ecdysozoa</taxon>
        <taxon>Arthropoda</taxon>
        <taxon>Crustacea</taxon>
        <taxon>Oligostraca</taxon>
        <taxon>Ostracoda</taxon>
        <taxon>Podocopa</taxon>
        <taxon>Podocopida</taxon>
        <taxon>Cytherocopina</taxon>
        <taxon>Cytheroidea</taxon>
        <taxon>Cytherideidae</taxon>
        <taxon>Cyprideis</taxon>
    </lineage>
</organism>
<evidence type="ECO:0000256" key="8">
    <source>
        <dbReference type="ARBA" id="ARBA00022989"/>
    </source>
</evidence>
<keyword evidence="3" id="KW-0813">Transport</keyword>
<keyword evidence="7" id="KW-0067">ATP-binding</keyword>
<dbReference type="InterPro" id="IPR027417">
    <property type="entry name" value="P-loop_NTPase"/>
</dbReference>
<keyword evidence="4" id="KW-0812">Transmembrane</keyword>
<dbReference type="PANTHER" id="PTHR19229:SF250">
    <property type="entry name" value="ABC TRANSPORTER DOMAIN-CONTAINING PROTEIN-RELATED"/>
    <property type="match status" value="1"/>
</dbReference>
<protein>
    <submittedName>
        <fullName evidence="10">Uncharacterized protein</fullName>
    </submittedName>
</protein>
<dbReference type="PROSITE" id="PS50893">
    <property type="entry name" value="ABC_TRANSPORTER_2"/>
    <property type="match status" value="2"/>
</dbReference>
<evidence type="ECO:0000256" key="7">
    <source>
        <dbReference type="ARBA" id="ARBA00022840"/>
    </source>
</evidence>
<comment type="subcellular location">
    <subcellularLocation>
        <location evidence="1">Membrane</location>
        <topology evidence="1">Multi-pass membrane protein</topology>
    </subcellularLocation>
</comment>
<dbReference type="FunFam" id="3.40.50.300:FF:000298">
    <property type="entry name" value="ATP-binding cassette sub-family A member 12"/>
    <property type="match status" value="1"/>
</dbReference>
<dbReference type="InterPro" id="IPR026082">
    <property type="entry name" value="ABCA"/>
</dbReference>
<evidence type="ECO:0000256" key="1">
    <source>
        <dbReference type="ARBA" id="ARBA00004141"/>
    </source>
</evidence>
<dbReference type="EMBL" id="OB661164">
    <property type="protein sequence ID" value="CAD7227504.1"/>
    <property type="molecule type" value="Genomic_DNA"/>
</dbReference>
<evidence type="ECO:0000256" key="9">
    <source>
        <dbReference type="ARBA" id="ARBA00023136"/>
    </source>
</evidence>
<evidence type="ECO:0000256" key="3">
    <source>
        <dbReference type="ARBA" id="ARBA00022448"/>
    </source>
</evidence>
<dbReference type="GO" id="GO:0005524">
    <property type="term" value="F:ATP binding"/>
    <property type="evidence" value="ECO:0007669"/>
    <property type="project" value="UniProtKB-KW"/>
</dbReference>
<dbReference type="PROSITE" id="PS00211">
    <property type="entry name" value="ABC_TRANSPORTER_1"/>
    <property type="match status" value="1"/>
</dbReference>
<dbReference type="SMART" id="SM00382">
    <property type="entry name" value="AAA"/>
    <property type="match status" value="2"/>
</dbReference>
<dbReference type="InterPro" id="IPR003593">
    <property type="entry name" value="AAA+_ATPase"/>
</dbReference>
<dbReference type="OrthoDB" id="10255969at2759"/>
<keyword evidence="8" id="KW-1133">Transmembrane helix</keyword>